<dbReference type="AlphaFoldDB" id="A0A4Y2WBG8"/>
<evidence type="ECO:0000313" key="1">
    <source>
        <dbReference type="EMBL" id="GBO33964.1"/>
    </source>
</evidence>
<sequence>MSEADRINITDSDRLLRRIQHLTSGGQSRPLQKRGIRKEEVSIRLEQVSLCASSDTGRDLGARCLGIQRGELSVAASVAPARRGKKVHRLLLSRSTMCEWKSVGFESIFLKRNLFFG</sequence>
<proteinExistence type="predicted"/>
<accession>A0A4Y2WBG8</accession>
<protein>
    <submittedName>
        <fullName evidence="1">Uncharacterized protein</fullName>
    </submittedName>
</protein>
<dbReference type="EMBL" id="BGPR01057689">
    <property type="protein sequence ID" value="GBO33964.1"/>
    <property type="molecule type" value="Genomic_DNA"/>
</dbReference>
<evidence type="ECO:0000313" key="2">
    <source>
        <dbReference type="Proteomes" id="UP000499080"/>
    </source>
</evidence>
<gene>
    <name evidence="1" type="ORF">AVEN_37792_1</name>
</gene>
<reference evidence="1 2" key="1">
    <citation type="journal article" date="2019" name="Sci. Rep.">
        <title>Orb-weaving spider Araneus ventricosus genome elucidates the spidroin gene catalogue.</title>
        <authorList>
            <person name="Kono N."/>
            <person name="Nakamura H."/>
            <person name="Ohtoshi R."/>
            <person name="Moran D.A.P."/>
            <person name="Shinohara A."/>
            <person name="Yoshida Y."/>
            <person name="Fujiwara M."/>
            <person name="Mori M."/>
            <person name="Tomita M."/>
            <person name="Arakawa K."/>
        </authorList>
    </citation>
    <scope>NUCLEOTIDE SEQUENCE [LARGE SCALE GENOMIC DNA]</scope>
</reference>
<organism evidence="1 2">
    <name type="scientific">Araneus ventricosus</name>
    <name type="common">Orbweaver spider</name>
    <name type="synonym">Epeira ventricosa</name>
    <dbReference type="NCBI Taxonomy" id="182803"/>
    <lineage>
        <taxon>Eukaryota</taxon>
        <taxon>Metazoa</taxon>
        <taxon>Ecdysozoa</taxon>
        <taxon>Arthropoda</taxon>
        <taxon>Chelicerata</taxon>
        <taxon>Arachnida</taxon>
        <taxon>Araneae</taxon>
        <taxon>Araneomorphae</taxon>
        <taxon>Entelegynae</taxon>
        <taxon>Araneoidea</taxon>
        <taxon>Araneidae</taxon>
        <taxon>Araneus</taxon>
    </lineage>
</organism>
<keyword evidence="2" id="KW-1185">Reference proteome</keyword>
<comment type="caution">
    <text evidence="1">The sequence shown here is derived from an EMBL/GenBank/DDBJ whole genome shotgun (WGS) entry which is preliminary data.</text>
</comment>
<name>A0A4Y2WBG8_ARAVE</name>
<dbReference type="Proteomes" id="UP000499080">
    <property type="component" value="Unassembled WGS sequence"/>
</dbReference>